<gene>
    <name evidence="1 4" type="primary">sfsA</name>
    <name evidence="4" type="ORF">ENW96_09065</name>
</gene>
<dbReference type="NCBIfam" id="TIGR00230">
    <property type="entry name" value="sfsA"/>
    <property type="match status" value="1"/>
</dbReference>
<dbReference type="PANTHER" id="PTHR30545">
    <property type="entry name" value="SUGAR FERMENTATION STIMULATION PROTEIN A"/>
    <property type="match status" value="1"/>
</dbReference>
<comment type="similarity">
    <text evidence="1">Belongs to the SfsA family.</text>
</comment>
<dbReference type="InterPro" id="IPR005224">
    <property type="entry name" value="SfsA"/>
</dbReference>
<dbReference type="Gene3D" id="2.40.50.580">
    <property type="match status" value="1"/>
</dbReference>
<dbReference type="Pfam" id="PF17746">
    <property type="entry name" value="SfsA_N"/>
    <property type="match status" value="1"/>
</dbReference>
<protein>
    <recommendedName>
        <fullName evidence="1">Sugar fermentation stimulation protein homolog</fullName>
    </recommendedName>
</protein>
<dbReference type="PANTHER" id="PTHR30545:SF2">
    <property type="entry name" value="SUGAR FERMENTATION STIMULATION PROTEIN A"/>
    <property type="match status" value="1"/>
</dbReference>
<evidence type="ECO:0000259" key="3">
    <source>
        <dbReference type="Pfam" id="PF17746"/>
    </source>
</evidence>
<dbReference type="Gene3D" id="3.40.1350.60">
    <property type="match status" value="1"/>
</dbReference>
<evidence type="ECO:0000256" key="1">
    <source>
        <dbReference type="HAMAP-Rule" id="MF_00095"/>
    </source>
</evidence>
<dbReference type="GO" id="GO:0003677">
    <property type="term" value="F:DNA binding"/>
    <property type="evidence" value="ECO:0007669"/>
    <property type="project" value="InterPro"/>
</dbReference>
<name>A0A7C3UYA1_9BACT</name>
<dbReference type="EMBL" id="DTMF01000218">
    <property type="protein sequence ID" value="HGF34518.1"/>
    <property type="molecule type" value="Genomic_DNA"/>
</dbReference>
<organism evidence="4">
    <name type="scientific">Desulfobacca acetoxidans</name>
    <dbReference type="NCBI Taxonomy" id="60893"/>
    <lineage>
        <taxon>Bacteria</taxon>
        <taxon>Pseudomonadati</taxon>
        <taxon>Thermodesulfobacteriota</taxon>
        <taxon>Desulfobaccia</taxon>
        <taxon>Desulfobaccales</taxon>
        <taxon>Desulfobaccaceae</taxon>
        <taxon>Desulfobacca</taxon>
    </lineage>
</organism>
<dbReference type="AlphaFoldDB" id="A0A7C3UYA1"/>
<comment type="caution">
    <text evidence="4">The sequence shown here is derived from an EMBL/GenBank/DDBJ whole genome shotgun (WGS) entry which is preliminary data.</text>
</comment>
<reference evidence="4" key="1">
    <citation type="journal article" date="2020" name="mSystems">
        <title>Genome- and Community-Level Interaction Insights into Carbon Utilization and Element Cycling Functions of Hydrothermarchaeota in Hydrothermal Sediment.</title>
        <authorList>
            <person name="Zhou Z."/>
            <person name="Liu Y."/>
            <person name="Xu W."/>
            <person name="Pan J."/>
            <person name="Luo Z.H."/>
            <person name="Li M."/>
        </authorList>
    </citation>
    <scope>NUCLEOTIDE SEQUENCE [LARGE SCALE GENOMIC DNA]</scope>
    <source>
        <strain evidence="4">SpSt-897</strain>
    </source>
</reference>
<proteinExistence type="inferred from homology"/>
<dbReference type="InterPro" id="IPR040452">
    <property type="entry name" value="SfsA_C"/>
</dbReference>
<sequence length="241" mass="26515">MPPQKYSLPVRFDAPLVAGRFLRREKRFLAEVELADHRRIWAHVPNTGALTGCLVPGQEVLLTHEPRPGRKTSHTWRFCKSGGHWVCVDTQVPNRLVAEALAGPGLPGMPPLLSHRAEVTLSGGSRLDFVADLGDRLLFMDVKSITWVEAGIALFPDGVTVRGRRHLAELAGLAAQGHEAWQVFVVQRADARLFRPAVGVDPAYARELSRVAAAGVHILVLQEKLNPPEITLADPLPFDLY</sequence>
<dbReference type="CDD" id="cd22359">
    <property type="entry name" value="SfsA-like_bacterial"/>
    <property type="match status" value="1"/>
</dbReference>
<dbReference type="InterPro" id="IPR041465">
    <property type="entry name" value="SfsA_N"/>
</dbReference>
<feature type="domain" description="SfsA N-terminal OB" evidence="3">
    <location>
        <begin position="22"/>
        <end position="88"/>
    </location>
</feature>
<evidence type="ECO:0000259" key="2">
    <source>
        <dbReference type="Pfam" id="PF03749"/>
    </source>
</evidence>
<accession>A0A7C3UYA1</accession>
<evidence type="ECO:0000313" key="4">
    <source>
        <dbReference type="EMBL" id="HGF34518.1"/>
    </source>
</evidence>
<dbReference type="HAMAP" id="MF_00095">
    <property type="entry name" value="SfsA"/>
    <property type="match status" value="1"/>
</dbReference>
<feature type="domain" description="Sugar fermentation stimulation protein C-terminal" evidence="2">
    <location>
        <begin position="91"/>
        <end position="227"/>
    </location>
</feature>
<dbReference type="Pfam" id="PF03749">
    <property type="entry name" value="SfsA"/>
    <property type="match status" value="1"/>
</dbReference>